<sequence>DNQFSSARSEFSASGLSDAIQPPSPGNLAALGTTPSQLERAGPEDQAFVSEQVGVLHQIITNTFKKDGAGWATNLLHASARDGTITFLTTALREVVGKLSAQHLGNMPDHVKIAASSTVLAGLGILNVASAIRQEVDGSANWLTRSARLSTVALLGGASGVAYATGGLGSAAPLLIKATAYAAARDGINTFVMLNDNRARGVPTSFAALAVNMIAYGVNQFTVNTFQGLGISHSGTSSEAQDESLRGAFRHIAAFSAGNALGEAADAITYPALMSYFDKVGQGLREGLAHRIQEGERMGIAGVKKLRLAAGLRLPTGEDILNKVSGVMLPRASLFAILFLLLNAMNKIGPKAGLNAKNSEILLNAVAGASIALMSVIFVSTTATLARR</sequence>
<evidence type="ECO:0000313" key="3">
    <source>
        <dbReference type="EMBL" id="SDB00105.1"/>
    </source>
</evidence>
<feature type="transmembrane region" description="Helical" evidence="2">
    <location>
        <begin position="361"/>
        <end position="386"/>
    </location>
</feature>
<dbReference type="Proteomes" id="UP000198588">
    <property type="component" value="Unassembled WGS sequence"/>
</dbReference>
<dbReference type="AlphaFoldDB" id="A0A1G5ZZI7"/>
<keyword evidence="2" id="KW-0472">Membrane</keyword>
<organism evidence="3 4">
    <name type="scientific">Mesorhizobium qingshengii</name>
    <dbReference type="NCBI Taxonomy" id="1165689"/>
    <lineage>
        <taxon>Bacteria</taxon>
        <taxon>Pseudomonadati</taxon>
        <taxon>Pseudomonadota</taxon>
        <taxon>Alphaproteobacteria</taxon>
        <taxon>Hyphomicrobiales</taxon>
        <taxon>Phyllobacteriaceae</taxon>
        <taxon>Mesorhizobium</taxon>
    </lineage>
</organism>
<feature type="transmembrane region" description="Helical" evidence="2">
    <location>
        <begin position="332"/>
        <end position="349"/>
    </location>
</feature>
<name>A0A1G5ZZI7_9HYPH</name>
<evidence type="ECO:0000313" key="4">
    <source>
        <dbReference type="Proteomes" id="UP000198588"/>
    </source>
</evidence>
<proteinExistence type="predicted"/>
<dbReference type="EMBL" id="FMXM01000105">
    <property type="protein sequence ID" value="SDB00105.1"/>
    <property type="molecule type" value="Genomic_DNA"/>
</dbReference>
<dbReference type="RefSeq" id="WP_167365357.1">
    <property type="nucleotide sequence ID" value="NZ_FMXM01000105.1"/>
</dbReference>
<reference evidence="3 4" key="1">
    <citation type="submission" date="2016-10" db="EMBL/GenBank/DDBJ databases">
        <authorList>
            <person name="de Groot N.N."/>
        </authorList>
    </citation>
    <scope>NUCLEOTIDE SEQUENCE [LARGE SCALE GENOMIC DNA]</scope>
    <source>
        <strain evidence="3 4">CGMCC 1.12097</strain>
    </source>
</reference>
<feature type="non-terminal residue" evidence="3">
    <location>
        <position position="1"/>
    </location>
</feature>
<feature type="compositionally biased region" description="Polar residues" evidence="1">
    <location>
        <begin position="1"/>
        <end position="15"/>
    </location>
</feature>
<evidence type="ECO:0000256" key="2">
    <source>
        <dbReference type="SAM" id="Phobius"/>
    </source>
</evidence>
<evidence type="ECO:0000256" key="1">
    <source>
        <dbReference type="SAM" id="MobiDB-lite"/>
    </source>
</evidence>
<accession>A0A1G5ZZI7</accession>
<keyword evidence="2" id="KW-1133">Transmembrane helix</keyword>
<gene>
    <name evidence="3" type="ORF">SAMN02927914_06869</name>
</gene>
<protein>
    <submittedName>
        <fullName evidence="3">Uncharacterized protein</fullName>
    </submittedName>
</protein>
<keyword evidence="2" id="KW-0812">Transmembrane</keyword>
<feature type="region of interest" description="Disordered" evidence="1">
    <location>
        <begin position="1"/>
        <end position="33"/>
    </location>
</feature>